<evidence type="ECO:0000313" key="3">
    <source>
        <dbReference type="Proteomes" id="UP001362999"/>
    </source>
</evidence>
<keyword evidence="3" id="KW-1185">Reference proteome</keyword>
<organism evidence="2 3">
    <name type="scientific">Favolaschia claudopus</name>
    <dbReference type="NCBI Taxonomy" id="2862362"/>
    <lineage>
        <taxon>Eukaryota</taxon>
        <taxon>Fungi</taxon>
        <taxon>Dikarya</taxon>
        <taxon>Basidiomycota</taxon>
        <taxon>Agaricomycotina</taxon>
        <taxon>Agaricomycetes</taxon>
        <taxon>Agaricomycetidae</taxon>
        <taxon>Agaricales</taxon>
        <taxon>Marasmiineae</taxon>
        <taxon>Mycenaceae</taxon>
        <taxon>Favolaschia</taxon>
    </lineage>
</organism>
<evidence type="ECO:0000313" key="2">
    <source>
        <dbReference type="EMBL" id="KAK7006360.1"/>
    </source>
</evidence>
<dbReference type="AlphaFoldDB" id="A0AAW0AC12"/>
<feature type="compositionally biased region" description="Acidic residues" evidence="1">
    <location>
        <begin position="565"/>
        <end position="586"/>
    </location>
</feature>
<comment type="caution">
    <text evidence="2">The sequence shown here is derived from an EMBL/GenBank/DDBJ whole genome shotgun (WGS) entry which is preliminary data.</text>
</comment>
<gene>
    <name evidence="2" type="ORF">R3P38DRAFT_1707264</name>
</gene>
<reference evidence="2 3" key="1">
    <citation type="journal article" date="2024" name="J Genomics">
        <title>Draft genome sequencing and assembly of Favolaschia claudopus CIRM-BRFM 2984 isolated from oak limbs.</title>
        <authorList>
            <person name="Navarro D."/>
            <person name="Drula E."/>
            <person name="Chaduli D."/>
            <person name="Cazenave R."/>
            <person name="Ahrendt S."/>
            <person name="Wang J."/>
            <person name="Lipzen A."/>
            <person name="Daum C."/>
            <person name="Barry K."/>
            <person name="Grigoriev I.V."/>
            <person name="Favel A."/>
            <person name="Rosso M.N."/>
            <person name="Martin F."/>
        </authorList>
    </citation>
    <scope>NUCLEOTIDE SEQUENCE [LARGE SCALE GENOMIC DNA]</scope>
    <source>
        <strain evidence="2 3">CIRM-BRFM 2984</strain>
    </source>
</reference>
<accession>A0AAW0AC12</accession>
<dbReference type="EMBL" id="JAWWNJ010000076">
    <property type="protein sequence ID" value="KAK7006360.1"/>
    <property type="molecule type" value="Genomic_DNA"/>
</dbReference>
<dbReference type="Proteomes" id="UP001362999">
    <property type="component" value="Unassembled WGS sequence"/>
</dbReference>
<proteinExistence type="predicted"/>
<protein>
    <submittedName>
        <fullName evidence="2">Uncharacterized protein</fullName>
    </submittedName>
</protein>
<sequence length="586" mass="65474">MDDHEEEQGSGEFEFLGRRPHITINGGIGGVGGGGIFGGTGGRGDGPQFHIPNAPGWNVHVHGNFLSRANAPYSDYRRIPMGDIVLQSELHMDESMYRLGQHGVRKLYSAALDGKAKKYIVAMYEGEGSEAEWKRDVARYMSIRHLHILQIFAIAQFRTINAAIFHNESDLIDFEDFAAICAHESPMLFVCIFASAITAFHSVHQYLEPHKLSSKGSWLIHRSTGRFCIDISGADWDGPWDDIDKLPEREVASLGDDLLSLPPILQQQVISKTLSFGNYYLICHYGRLYVDGHHCYDVNIKQEVHLAVVSFCLRNLCVPAQANHLMTALPLAFVSNLNPHFYRRDIFIWPGSGGPRNYANNGWSRIPSTEAKGRFCHVISVATEYVWFSQANHLFKRAGITSKFENYDLITSVEFTIQMPEDDRTIPEGYLWICPAEKFQLGPVSFHWPESPVFWSLDSSGSQRLDMDQALQLGFPELEFSTTVWAQSWPGNIYAALREFHEAKGFDPHSPQVAMYLGAPLFQLCSEAAESPFAHIDSANSANSGSDTASHSDQSVQLTPFAVSEMDDAQPMDVDPPADESFDVSM</sequence>
<feature type="region of interest" description="Disordered" evidence="1">
    <location>
        <begin position="563"/>
        <end position="586"/>
    </location>
</feature>
<name>A0AAW0AC12_9AGAR</name>
<evidence type="ECO:0000256" key="1">
    <source>
        <dbReference type="SAM" id="MobiDB-lite"/>
    </source>
</evidence>